<reference evidence="2 3" key="1">
    <citation type="submission" date="2023-11" db="EMBL/GenBank/DDBJ databases">
        <title>Halocaridina rubra genome assembly.</title>
        <authorList>
            <person name="Smith C."/>
        </authorList>
    </citation>
    <scope>NUCLEOTIDE SEQUENCE [LARGE SCALE GENOMIC DNA]</scope>
    <source>
        <strain evidence="2">EP-1</strain>
        <tissue evidence="2">Whole</tissue>
    </source>
</reference>
<feature type="non-terminal residue" evidence="2">
    <location>
        <position position="64"/>
    </location>
</feature>
<dbReference type="Proteomes" id="UP001381693">
    <property type="component" value="Unassembled WGS sequence"/>
</dbReference>
<name>A0AAN8XCP6_HALRR</name>
<comment type="caution">
    <text evidence="2">The sequence shown here is derived from an EMBL/GenBank/DDBJ whole genome shotgun (WGS) entry which is preliminary data.</text>
</comment>
<dbReference type="EMBL" id="JAXCGZ010004494">
    <property type="protein sequence ID" value="KAK7081721.1"/>
    <property type="molecule type" value="Genomic_DNA"/>
</dbReference>
<feature type="coiled-coil region" evidence="1">
    <location>
        <begin position="6"/>
        <end position="33"/>
    </location>
</feature>
<gene>
    <name evidence="2" type="ORF">SK128_007008</name>
</gene>
<sequence>MADPSLLEYTLRCAKAEKETERLTAQIEALENGLLSEMETDDKEYLDLVNENAKLKYRIGILKK</sequence>
<evidence type="ECO:0000256" key="1">
    <source>
        <dbReference type="SAM" id="Coils"/>
    </source>
</evidence>
<dbReference type="AlphaFoldDB" id="A0AAN8XCP6"/>
<protein>
    <submittedName>
        <fullName evidence="2">Uncharacterized protein</fullName>
    </submittedName>
</protein>
<evidence type="ECO:0000313" key="3">
    <source>
        <dbReference type="Proteomes" id="UP001381693"/>
    </source>
</evidence>
<accession>A0AAN8XCP6</accession>
<proteinExistence type="predicted"/>
<organism evidence="2 3">
    <name type="scientific">Halocaridina rubra</name>
    <name type="common">Hawaiian red shrimp</name>
    <dbReference type="NCBI Taxonomy" id="373956"/>
    <lineage>
        <taxon>Eukaryota</taxon>
        <taxon>Metazoa</taxon>
        <taxon>Ecdysozoa</taxon>
        <taxon>Arthropoda</taxon>
        <taxon>Crustacea</taxon>
        <taxon>Multicrustacea</taxon>
        <taxon>Malacostraca</taxon>
        <taxon>Eumalacostraca</taxon>
        <taxon>Eucarida</taxon>
        <taxon>Decapoda</taxon>
        <taxon>Pleocyemata</taxon>
        <taxon>Caridea</taxon>
        <taxon>Atyoidea</taxon>
        <taxon>Atyidae</taxon>
        <taxon>Halocaridina</taxon>
    </lineage>
</organism>
<keyword evidence="1" id="KW-0175">Coiled coil</keyword>
<evidence type="ECO:0000313" key="2">
    <source>
        <dbReference type="EMBL" id="KAK7081721.1"/>
    </source>
</evidence>
<keyword evidence="3" id="KW-1185">Reference proteome</keyword>